<dbReference type="RefSeq" id="WP_131410056.1">
    <property type="nucleotide sequence ID" value="NZ_SJTG01000002.1"/>
</dbReference>
<dbReference type="EMBL" id="SJTG01000002">
    <property type="protein sequence ID" value="TCI11246.1"/>
    <property type="molecule type" value="Genomic_DNA"/>
</dbReference>
<organism evidence="1 2">
    <name type="scientific">Dyella soli</name>
    <dbReference type="NCBI Taxonomy" id="522319"/>
    <lineage>
        <taxon>Bacteria</taxon>
        <taxon>Pseudomonadati</taxon>
        <taxon>Pseudomonadota</taxon>
        <taxon>Gammaproteobacteria</taxon>
        <taxon>Lysobacterales</taxon>
        <taxon>Rhodanobacteraceae</taxon>
        <taxon>Dyella</taxon>
    </lineage>
</organism>
<proteinExistence type="predicted"/>
<name>A0A4R0YQX8_9GAMM</name>
<evidence type="ECO:0000313" key="2">
    <source>
        <dbReference type="Proteomes" id="UP000291822"/>
    </source>
</evidence>
<evidence type="ECO:0000313" key="1">
    <source>
        <dbReference type="EMBL" id="TCI11246.1"/>
    </source>
</evidence>
<reference evidence="1 2" key="1">
    <citation type="submission" date="2019-02" db="EMBL/GenBank/DDBJ databases">
        <title>Dyella amyloliquefaciens sp. nov., isolated from forest soil.</title>
        <authorList>
            <person name="Gao Z.-H."/>
            <person name="Qiu L.-H."/>
        </authorList>
    </citation>
    <scope>NUCLEOTIDE SEQUENCE [LARGE SCALE GENOMIC DNA]</scope>
    <source>
        <strain evidence="1 2">KACC 12747</strain>
    </source>
</reference>
<dbReference type="Proteomes" id="UP000291822">
    <property type="component" value="Unassembled WGS sequence"/>
</dbReference>
<accession>A0A4R0YQX8</accession>
<keyword evidence="2" id="KW-1185">Reference proteome</keyword>
<comment type="caution">
    <text evidence="1">The sequence shown here is derived from an EMBL/GenBank/DDBJ whole genome shotgun (WGS) entry which is preliminary data.</text>
</comment>
<sequence>MTERLFDDYVVRSTAVAEGSRFTACLVVTPRDHNGYPVYYAVCENRSFREQAKAELAAASTLAAVLALEGDGTPVFPDGYTGFDDEPAGSPAE</sequence>
<gene>
    <name evidence="1" type="ORF">EZM97_20815</name>
</gene>
<protein>
    <submittedName>
        <fullName evidence="1">Uncharacterized protein</fullName>
    </submittedName>
</protein>
<dbReference type="AlphaFoldDB" id="A0A4R0YQX8"/>